<gene>
    <name evidence="2" type="ORF">BKA08_001740</name>
</gene>
<dbReference type="EMBL" id="JACCBE010000001">
    <property type="protein sequence ID" value="NYD57502.1"/>
    <property type="molecule type" value="Genomic_DNA"/>
</dbReference>
<sequence>MTNRSAEPSTDLEPADVLWFVVAVGFYALAALPAAWALNAILDDGRADYLPVLVLVVVTAVVARVSPFALRDR</sequence>
<dbReference type="Proteomes" id="UP000516957">
    <property type="component" value="Unassembled WGS sequence"/>
</dbReference>
<comment type="caution">
    <text evidence="2">The sequence shown here is derived from an EMBL/GenBank/DDBJ whole genome shotgun (WGS) entry which is preliminary data.</text>
</comment>
<feature type="transmembrane region" description="Helical" evidence="1">
    <location>
        <begin position="50"/>
        <end position="70"/>
    </location>
</feature>
<accession>A0A7Y9JPY2</accession>
<organism evidence="2 3">
    <name type="scientific">Nocardioides marinisabuli</name>
    <dbReference type="NCBI Taxonomy" id="419476"/>
    <lineage>
        <taxon>Bacteria</taxon>
        <taxon>Bacillati</taxon>
        <taxon>Actinomycetota</taxon>
        <taxon>Actinomycetes</taxon>
        <taxon>Propionibacteriales</taxon>
        <taxon>Nocardioidaceae</taxon>
        <taxon>Nocardioides</taxon>
    </lineage>
</organism>
<dbReference type="RefSeq" id="WP_179615254.1">
    <property type="nucleotide sequence ID" value="NZ_CP059163.1"/>
</dbReference>
<keyword evidence="1" id="KW-0812">Transmembrane</keyword>
<keyword evidence="1" id="KW-0472">Membrane</keyword>
<feature type="transmembrane region" description="Helical" evidence="1">
    <location>
        <begin position="17"/>
        <end position="38"/>
    </location>
</feature>
<evidence type="ECO:0000313" key="3">
    <source>
        <dbReference type="Proteomes" id="UP000516957"/>
    </source>
</evidence>
<keyword evidence="1" id="KW-1133">Transmembrane helix</keyword>
<dbReference type="AlphaFoldDB" id="A0A7Y9JPY2"/>
<protein>
    <submittedName>
        <fullName evidence="2">Uncharacterized protein</fullName>
    </submittedName>
</protein>
<evidence type="ECO:0000313" key="2">
    <source>
        <dbReference type="EMBL" id="NYD57502.1"/>
    </source>
</evidence>
<keyword evidence="3" id="KW-1185">Reference proteome</keyword>
<reference evidence="2 3" key="1">
    <citation type="submission" date="2020-07" db="EMBL/GenBank/DDBJ databases">
        <title>Sequencing the genomes of 1000 actinobacteria strains.</title>
        <authorList>
            <person name="Klenk H.-P."/>
        </authorList>
    </citation>
    <scope>NUCLEOTIDE SEQUENCE [LARGE SCALE GENOMIC DNA]</scope>
    <source>
        <strain evidence="2 3">DSM 18965</strain>
    </source>
</reference>
<evidence type="ECO:0000256" key="1">
    <source>
        <dbReference type="SAM" id="Phobius"/>
    </source>
</evidence>
<proteinExistence type="predicted"/>
<name>A0A7Y9JPY2_9ACTN</name>